<dbReference type="NCBIfam" id="NF037995">
    <property type="entry name" value="TRAP_S1"/>
    <property type="match status" value="1"/>
</dbReference>
<dbReference type="GO" id="GO:0030288">
    <property type="term" value="C:outer membrane-bounded periplasmic space"/>
    <property type="evidence" value="ECO:0007669"/>
    <property type="project" value="InterPro"/>
</dbReference>
<comment type="caution">
    <text evidence="3">The sequence shown here is derived from an EMBL/GenBank/DDBJ whole genome shotgun (WGS) entry which is preliminary data.</text>
</comment>
<dbReference type="InterPro" id="IPR018389">
    <property type="entry name" value="DctP_fam"/>
</dbReference>
<dbReference type="Proteomes" id="UP000277007">
    <property type="component" value="Unassembled WGS sequence"/>
</dbReference>
<dbReference type="Gene3D" id="3.40.190.170">
    <property type="entry name" value="Bacterial extracellular solute-binding protein, family 7"/>
    <property type="match status" value="1"/>
</dbReference>
<dbReference type="NCBIfam" id="TIGR00787">
    <property type="entry name" value="dctP"/>
    <property type="match status" value="1"/>
</dbReference>
<evidence type="ECO:0000256" key="1">
    <source>
        <dbReference type="ARBA" id="ARBA00022729"/>
    </source>
</evidence>
<dbReference type="PANTHER" id="PTHR33376">
    <property type="match status" value="1"/>
</dbReference>
<evidence type="ECO:0000313" key="4">
    <source>
        <dbReference type="Proteomes" id="UP000277007"/>
    </source>
</evidence>
<dbReference type="GO" id="GO:0055085">
    <property type="term" value="P:transmembrane transport"/>
    <property type="evidence" value="ECO:0007669"/>
    <property type="project" value="InterPro"/>
</dbReference>
<dbReference type="InterPro" id="IPR004682">
    <property type="entry name" value="TRAP_DctP"/>
</dbReference>
<organism evidence="3 4">
    <name type="scientific">Azospirillum griseum</name>
    <dbReference type="NCBI Taxonomy" id="2496639"/>
    <lineage>
        <taxon>Bacteria</taxon>
        <taxon>Pseudomonadati</taxon>
        <taxon>Pseudomonadota</taxon>
        <taxon>Alphaproteobacteria</taxon>
        <taxon>Rhodospirillales</taxon>
        <taxon>Azospirillaceae</taxon>
        <taxon>Azospirillum</taxon>
    </lineage>
</organism>
<protein>
    <submittedName>
        <fullName evidence="3">TRAP transporter substrate-binding protein</fullName>
    </submittedName>
</protein>
<proteinExistence type="predicted"/>
<dbReference type="Pfam" id="PF03480">
    <property type="entry name" value="DctP"/>
    <property type="match status" value="1"/>
</dbReference>
<dbReference type="CDD" id="cd13603">
    <property type="entry name" value="PBP2_TRAP_Siap_TeaA_like"/>
    <property type="match status" value="1"/>
</dbReference>
<evidence type="ECO:0000313" key="3">
    <source>
        <dbReference type="EMBL" id="RTR21068.1"/>
    </source>
</evidence>
<keyword evidence="4" id="KW-1185">Reference proteome</keyword>
<dbReference type="EMBL" id="RXMA01000007">
    <property type="protein sequence ID" value="RTR21068.1"/>
    <property type="molecule type" value="Genomic_DNA"/>
</dbReference>
<dbReference type="InterPro" id="IPR038404">
    <property type="entry name" value="TRAP_DctP_sf"/>
</dbReference>
<feature type="signal peptide" evidence="2">
    <location>
        <begin position="1"/>
        <end position="22"/>
    </location>
</feature>
<dbReference type="PIRSF" id="PIRSF006470">
    <property type="entry name" value="DctB"/>
    <property type="match status" value="1"/>
</dbReference>
<accession>A0A3S0K595</accession>
<keyword evidence="1 2" id="KW-0732">Signal</keyword>
<name>A0A3S0K595_9PROT</name>
<dbReference type="AlphaFoldDB" id="A0A3S0K595"/>
<dbReference type="GO" id="GO:0030246">
    <property type="term" value="F:carbohydrate binding"/>
    <property type="evidence" value="ECO:0007669"/>
    <property type="project" value="TreeGrafter"/>
</dbReference>
<dbReference type="OrthoDB" id="7375081at2"/>
<sequence>MKAILGVAVGLGLAMAATGADAGQKFKIGHVLAKGSQFSEAVRVMNEELERRTAGRYSIEEFPASALGDGKAMLDGVKLGTIDMVMSSSGGALAQFNTTMGILDLMLLFRDEAHVDLVLDGPIGDKLLESFKPLGVVGLAWGENGFRQLTNSVRPIKTPADISGMKIRIAESEIYKKAFESLGAKPFTLPFAQVYPALKNGQAEGQENPITTIVGAKLNEVQSHITLSYHTYAPAVILINADAMGDMSPDDQKALQEAAKLGGKASRKFVRERDAKGLEALKASGITITPTAEFDRAGFEKALAPFYAESSKVFPMDQINAIKNAK</sequence>
<evidence type="ECO:0000256" key="2">
    <source>
        <dbReference type="SAM" id="SignalP"/>
    </source>
</evidence>
<gene>
    <name evidence="3" type="ORF">EJ903_10040</name>
</gene>
<feature type="chain" id="PRO_5018613430" evidence="2">
    <location>
        <begin position="23"/>
        <end position="326"/>
    </location>
</feature>
<reference evidence="3 4" key="1">
    <citation type="submission" date="2018-12" db="EMBL/GenBank/DDBJ databases">
        <authorList>
            <person name="Yang Y."/>
        </authorList>
    </citation>
    <scope>NUCLEOTIDE SEQUENCE [LARGE SCALE GENOMIC DNA]</scope>
    <source>
        <strain evidence="3 4">L-25-5w-1</strain>
    </source>
</reference>
<dbReference type="PANTHER" id="PTHR33376:SF2">
    <property type="entry name" value="DICARBOXYLATE-BINDING PERIPLASMIC PROTEIN"/>
    <property type="match status" value="1"/>
</dbReference>